<keyword evidence="2" id="KW-0812">Transmembrane</keyword>
<dbReference type="Pfam" id="PF00106">
    <property type="entry name" value="adh_short"/>
    <property type="match status" value="1"/>
</dbReference>
<dbReference type="PANTHER" id="PTHR43157:SF31">
    <property type="entry name" value="PHOSPHATIDYLINOSITOL-GLYCAN BIOSYNTHESIS CLASS F PROTEIN"/>
    <property type="match status" value="1"/>
</dbReference>
<evidence type="ECO:0000256" key="3">
    <source>
        <dbReference type="SAM" id="SignalP"/>
    </source>
</evidence>
<dbReference type="PANTHER" id="PTHR43157">
    <property type="entry name" value="PHOSPHATIDYLINOSITOL-GLYCAN BIOSYNTHESIS CLASS F PROTEIN-RELATED"/>
    <property type="match status" value="1"/>
</dbReference>
<reference evidence="4 5" key="2">
    <citation type="journal article" date="2008" name="Nature">
        <title>The Phaeodactylum genome reveals the evolutionary history of diatom genomes.</title>
        <authorList>
            <person name="Bowler C."/>
            <person name="Allen A.E."/>
            <person name="Badger J.H."/>
            <person name="Grimwood J."/>
            <person name="Jabbari K."/>
            <person name="Kuo A."/>
            <person name="Maheswari U."/>
            <person name="Martens C."/>
            <person name="Maumus F."/>
            <person name="Otillar R.P."/>
            <person name="Rayko E."/>
            <person name="Salamov A."/>
            <person name="Vandepoele K."/>
            <person name="Beszteri B."/>
            <person name="Gruber A."/>
            <person name="Heijde M."/>
            <person name="Katinka M."/>
            <person name="Mock T."/>
            <person name="Valentin K."/>
            <person name="Verret F."/>
            <person name="Berges J.A."/>
            <person name="Brownlee C."/>
            <person name="Cadoret J.P."/>
            <person name="Chiovitti A."/>
            <person name="Choi C.J."/>
            <person name="Coesel S."/>
            <person name="De Martino A."/>
            <person name="Detter J.C."/>
            <person name="Durkin C."/>
            <person name="Falciatore A."/>
            <person name="Fournet J."/>
            <person name="Haruta M."/>
            <person name="Huysman M.J."/>
            <person name="Jenkins B.D."/>
            <person name="Jiroutova K."/>
            <person name="Jorgensen R.E."/>
            <person name="Joubert Y."/>
            <person name="Kaplan A."/>
            <person name="Kroger N."/>
            <person name="Kroth P.G."/>
            <person name="La Roche J."/>
            <person name="Lindquist E."/>
            <person name="Lommer M."/>
            <person name="Martin-Jezequel V."/>
            <person name="Lopez P.J."/>
            <person name="Lucas S."/>
            <person name="Mangogna M."/>
            <person name="McGinnis K."/>
            <person name="Medlin L.K."/>
            <person name="Montsant A."/>
            <person name="Oudot-Le Secq M.P."/>
            <person name="Napoli C."/>
            <person name="Obornik M."/>
            <person name="Parker M.S."/>
            <person name="Petit J.L."/>
            <person name="Porcel B.M."/>
            <person name="Poulsen N."/>
            <person name="Robison M."/>
            <person name="Rychlewski L."/>
            <person name="Rynearson T.A."/>
            <person name="Schmutz J."/>
            <person name="Shapiro H."/>
            <person name="Siaut M."/>
            <person name="Stanley M."/>
            <person name="Sussman M.R."/>
            <person name="Taylor A.R."/>
            <person name="Vardi A."/>
            <person name="von Dassow P."/>
            <person name="Vyverman W."/>
            <person name="Willis A."/>
            <person name="Wyrwicz L.S."/>
            <person name="Rokhsar D.S."/>
            <person name="Weissenbach J."/>
            <person name="Armbrust E.V."/>
            <person name="Green B.R."/>
            <person name="Van de Peer Y."/>
            <person name="Grigoriev I.V."/>
        </authorList>
    </citation>
    <scope>NUCLEOTIDE SEQUENCE [LARGE SCALE GENOMIC DNA]</scope>
    <source>
        <strain evidence="4 5">CCMP1335</strain>
    </source>
</reference>
<dbReference type="GO" id="GO:0016491">
    <property type="term" value="F:oxidoreductase activity"/>
    <property type="evidence" value="ECO:0007669"/>
    <property type="project" value="UniProtKB-KW"/>
</dbReference>
<keyword evidence="2" id="KW-1133">Transmembrane helix</keyword>
<dbReference type="GeneID" id="7449441"/>
<dbReference type="AlphaFoldDB" id="B8CG01"/>
<dbReference type="InterPro" id="IPR036291">
    <property type="entry name" value="NAD(P)-bd_dom_sf"/>
</dbReference>
<keyword evidence="3" id="KW-0732">Signal</keyword>
<accession>B8CG01</accession>
<dbReference type="EMBL" id="CM000653">
    <property type="protein sequence ID" value="EED87880.1"/>
    <property type="molecule type" value="Genomic_DNA"/>
</dbReference>
<protein>
    <submittedName>
        <fullName evidence="4">Uncharacterized protein</fullName>
    </submittedName>
</protein>
<keyword evidence="1" id="KW-0560">Oxidoreductase</keyword>
<feature type="chain" id="PRO_5002866577" evidence="3">
    <location>
        <begin position="20"/>
        <end position="290"/>
    </location>
</feature>
<dbReference type="eggNOG" id="KOG1208">
    <property type="taxonomic scope" value="Eukaryota"/>
</dbReference>
<dbReference type="PRINTS" id="PR00081">
    <property type="entry name" value="GDHRDH"/>
</dbReference>
<dbReference type="RefSeq" id="XP_002295100.1">
    <property type="nucleotide sequence ID" value="XM_002295064.1"/>
</dbReference>
<evidence type="ECO:0000256" key="2">
    <source>
        <dbReference type="SAM" id="Phobius"/>
    </source>
</evidence>
<dbReference type="InParanoid" id="B8CG01"/>
<keyword evidence="5" id="KW-1185">Reference proteome</keyword>
<dbReference type="Proteomes" id="UP000001449">
    <property type="component" value="Chromosome 22"/>
</dbReference>
<dbReference type="KEGG" id="tps:THAPSDRAFT_11938"/>
<feature type="signal peptide" evidence="3">
    <location>
        <begin position="1"/>
        <end position="19"/>
    </location>
</feature>
<evidence type="ECO:0000256" key="1">
    <source>
        <dbReference type="ARBA" id="ARBA00023002"/>
    </source>
</evidence>
<sequence>MTSLHATTILLVLLPPVLSLLYSIAVHAFLSIFHERSFWRIKFWLPVVVSMVLLALKGGGDDGLTLFTSEIFTSLVNGMIGKECSSANNGNDNEGNGECRLLEDSASYLQILSEMFVSIASLVISTRLILATRRREVDGPIPPLPDEINTVMQGGNCSTYNKVVSVQEKVVLITGSNCGIGLETARQLYERGAIVILACRSRERATEAMADIDPSFTQSATTDVTNPYQRQRMHFLPLDLTSNKSIRNAAQTFLAMDMPLHVLINNAGVMRQKREETVDGLEMTMAANVS</sequence>
<reference evidence="4 5" key="1">
    <citation type="journal article" date="2004" name="Science">
        <title>The genome of the diatom Thalassiosira pseudonana: ecology, evolution, and metabolism.</title>
        <authorList>
            <person name="Armbrust E.V."/>
            <person name="Berges J.A."/>
            <person name="Bowler C."/>
            <person name="Green B.R."/>
            <person name="Martinez D."/>
            <person name="Putnam N.H."/>
            <person name="Zhou S."/>
            <person name="Allen A.E."/>
            <person name="Apt K.E."/>
            <person name="Bechner M."/>
            <person name="Brzezinski M.A."/>
            <person name="Chaal B.K."/>
            <person name="Chiovitti A."/>
            <person name="Davis A.K."/>
            <person name="Demarest M.S."/>
            <person name="Detter J.C."/>
            <person name="Glavina T."/>
            <person name="Goodstein D."/>
            <person name="Hadi M.Z."/>
            <person name="Hellsten U."/>
            <person name="Hildebrand M."/>
            <person name="Jenkins B.D."/>
            <person name="Jurka J."/>
            <person name="Kapitonov V.V."/>
            <person name="Kroger N."/>
            <person name="Lau W.W."/>
            <person name="Lane T.W."/>
            <person name="Larimer F.W."/>
            <person name="Lippmeier J.C."/>
            <person name="Lucas S."/>
            <person name="Medina M."/>
            <person name="Montsant A."/>
            <person name="Obornik M."/>
            <person name="Parker M.S."/>
            <person name="Palenik B."/>
            <person name="Pazour G.J."/>
            <person name="Richardson P.M."/>
            <person name="Rynearson T.A."/>
            <person name="Saito M.A."/>
            <person name="Schwartz D.C."/>
            <person name="Thamatrakoln K."/>
            <person name="Valentin K."/>
            <person name="Vardi A."/>
            <person name="Wilkerson F.P."/>
            <person name="Rokhsar D.S."/>
        </authorList>
    </citation>
    <scope>NUCLEOTIDE SEQUENCE [LARGE SCALE GENOMIC DNA]</scope>
    <source>
        <strain evidence="4 5">CCMP1335</strain>
    </source>
</reference>
<dbReference type="Gene3D" id="3.40.50.720">
    <property type="entry name" value="NAD(P)-binding Rossmann-like Domain"/>
    <property type="match status" value="1"/>
</dbReference>
<gene>
    <name evidence="4" type="ORF">THAPSDRAFT_11938</name>
</gene>
<proteinExistence type="predicted"/>
<dbReference type="HOGENOM" id="CLU_961343_0_0_1"/>
<evidence type="ECO:0000313" key="4">
    <source>
        <dbReference type="EMBL" id="EED87880.1"/>
    </source>
</evidence>
<dbReference type="PaxDb" id="35128-Thaps11938"/>
<dbReference type="STRING" id="35128.B8CG01"/>
<name>B8CG01_THAPS</name>
<organism evidence="4 5">
    <name type="scientific">Thalassiosira pseudonana</name>
    <name type="common">Marine diatom</name>
    <name type="synonym">Cyclotella nana</name>
    <dbReference type="NCBI Taxonomy" id="35128"/>
    <lineage>
        <taxon>Eukaryota</taxon>
        <taxon>Sar</taxon>
        <taxon>Stramenopiles</taxon>
        <taxon>Ochrophyta</taxon>
        <taxon>Bacillariophyta</taxon>
        <taxon>Coscinodiscophyceae</taxon>
        <taxon>Thalassiosirophycidae</taxon>
        <taxon>Thalassiosirales</taxon>
        <taxon>Thalassiosiraceae</taxon>
        <taxon>Thalassiosira</taxon>
    </lineage>
</organism>
<feature type="transmembrane region" description="Helical" evidence="2">
    <location>
        <begin position="6"/>
        <end position="31"/>
    </location>
</feature>
<evidence type="ECO:0000313" key="5">
    <source>
        <dbReference type="Proteomes" id="UP000001449"/>
    </source>
</evidence>
<keyword evidence="2" id="KW-0472">Membrane</keyword>
<dbReference type="SUPFAM" id="SSF51735">
    <property type="entry name" value="NAD(P)-binding Rossmann-fold domains"/>
    <property type="match status" value="1"/>
</dbReference>
<dbReference type="InterPro" id="IPR002347">
    <property type="entry name" value="SDR_fam"/>
</dbReference>